<dbReference type="EMBL" id="QPMH01000008">
    <property type="protein sequence ID" value="RDD61981.1"/>
    <property type="molecule type" value="Genomic_DNA"/>
</dbReference>
<evidence type="ECO:0000313" key="4">
    <source>
        <dbReference type="Proteomes" id="UP000253941"/>
    </source>
</evidence>
<dbReference type="SUPFAM" id="SSF51230">
    <property type="entry name" value="Single hybrid motif"/>
    <property type="match status" value="1"/>
</dbReference>
<protein>
    <submittedName>
        <fullName evidence="3">Acetyl-CoA carboxylase biotin carboxyl carrier protein subunit</fullName>
    </submittedName>
</protein>
<comment type="caution">
    <text evidence="3">The sequence shown here is derived from an EMBL/GenBank/DDBJ whole genome shotgun (WGS) entry which is preliminary data.</text>
</comment>
<dbReference type="RefSeq" id="WP_114582225.1">
    <property type="nucleotide sequence ID" value="NZ_QPMH01000008.1"/>
</dbReference>
<organism evidence="3 4">
    <name type="scientific">Ferruginivarius sediminum</name>
    <dbReference type="NCBI Taxonomy" id="2661937"/>
    <lineage>
        <taxon>Bacteria</taxon>
        <taxon>Pseudomonadati</taxon>
        <taxon>Pseudomonadota</taxon>
        <taxon>Alphaproteobacteria</taxon>
        <taxon>Rhodospirillales</taxon>
        <taxon>Rhodospirillaceae</taxon>
        <taxon>Ferruginivarius</taxon>
    </lineage>
</organism>
<dbReference type="AlphaFoldDB" id="A0A369T9H5"/>
<dbReference type="InterPro" id="IPR000089">
    <property type="entry name" value="Biotin_lipoyl"/>
</dbReference>
<gene>
    <name evidence="3" type="ORF">DRB17_10895</name>
</gene>
<evidence type="ECO:0000313" key="3">
    <source>
        <dbReference type="EMBL" id="RDD61981.1"/>
    </source>
</evidence>
<dbReference type="InterPro" id="IPR011053">
    <property type="entry name" value="Single_hybrid_motif"/>
</dbReference>
<dbReference type="CDD" id="cd06850">
    <property type="entry name" value="biotinyl_domain"/>
    <property type="match status" value="1"/>
</dbReference>
<dbReference type="Proteomes" id="UP000253941">
    <property type="component" value="Unassembled WGS sequence"/>
</dbReference>
<evidence type="ECO:0000259" key="2">
    <source>
        <dbReference type="PROSITE" id="PS50968"/>
    </source>
</evidence>
<evidence type="ECO:0000256" key="1">
    <source>
        <dbReference type="ARBA" id="ARBA00023267"/>
    </source>
</evidence>
<dbReference type="PANTHER" id="PTHR45266:SF3">
    <property type="entry name" value="OXALOACETATE DECARBOXYLASE ALPHA CHAIN"/>
    <property type="match status" value="1"/>
</dbReference>
<keyword evidence="4" id="KW-1185">Reference proteome</keyword>
<dbReference type="InterPro" id="IPR050709">
    <property type="entry name" value="Biotin_Carboxyl_Carrier/Decarb"/>
</dbReference>
<dbReference type="PROSITE" id="PS50968">
    <property type="entry name" value="BIOTINYL_LIPOYL"/>
    <property type="match status" value="1"/>
</dbReference>
<keyword evidence="1" id="KW-0092">Biotin</keyword>
<dbReference type="NCBIfam" id="NF004547">
    <property type="entry name" value="PRK05889.1"/>
    <property type="match status" value="1"/>
</dbReference>
<name>A0A369T9H5_9PROT</name>
<feature type="domain" description="Lipoyl-binding" evidence="2">
    <location>
        <begin position="1"/>
        <end position="72"/>
    </location>
</feature>
<proteinExistence type="predicted"/>
<dbReference type="Pfam" id="PF00364">
    <property type="entry name" value="Biotin_lipoyl"/>
    <property type="match status" value="1"/>
</dbReference>
<dbReference type="Gene3D" id="2.40.50.100">
    <property type="match status" value="1"/>
</dbReference>
<dbReference type="PANTHER" id="PTHR45266">
    <property type="entry name" value="OXALOACETATE DECARBOXYLASE ALPHA CHAIN"/>
    <property type="match status" value="1"/>
</dbReference>
<accession>A0A369T9H5</accession>
<sequence length="74" mass="7986">MSSVEVKSEVTGSVWKIGCRVGDTVTRDQELVILESMKMEIPVIAPQDGRIKELLVAEGDSIAEDQTIAVVEVG</sequence>
<reference evidence="3 4" key="1">
    <citation type="submission" date="2018-07" db="EMBL/GenBank/DDBJ databases">
        <title>Venubactetium sediminum gen. nov., sp. nov., isolated from a marine solar saltern.</title>
        <authorList>
            <person name="Wang S."/>
        </authorList>
    </citation>
    <scope>NUCLEOTIDE SEQUENCE [LARGE SCALE GENOMIC DNA]</scope>
    <source>
        <strain evidence="3 4">WD2A32</strain>
    </source>
</reference>